<dbReference type="InterPro" id="IPR036250">
    <property type="entry name" value="AcylCo_DH-like_C"/>
</dbReference>
<dbReference type="Gene3D" id="1.10.540.10">
    <property type="entry name" value="Acyl-CoA dehydrogenase/oxidase, N-terminal domain"/>
    <property type="match status" value="1"/>
</dbReference>
<feature type="domain" description="Acyl-CoA dehydrogenase/oxidase C-terminal" evidence="7">
    <location>
        <begin position="234"/>
        <end position="382"/>
    </location>
</feature>
<dbReference type="GO" id="GO:0003995">
    <property type="term" value="F:acyl-CoA dehydrogenase activity"/>
    <property type="evidence" value="ECO:0007669"/>
    <property type="project" value="InterPro"/>
</dbReference>
<dbReference type="Pfam" id="PF00441">
    <property type="entry name" value="Acyl-CoA_dh_1"/>
    <property type="match status" value="1"/>
</dbReference>
<evidence type="ECO:0000259" key="8">
    <source>
        <dbReference type="Pfam" id="PF02770"/>
    </source>
</evidence>
<dbReference type="Pfam" id="PF02771">
    <property type="entry name" value="Acyl-CoA_dh_N"/>
    <property type="match status" value="1"/>
</dbReference>
<dbReference type="PIRSF" id="PIRSF016578">
    <property type="entry name" value="HsaA"/>
    <property type="match status" value="1"/>
</dbReference>
<dbReference type="InterPro" id="IPR009075">
    <property type="entry name" value="AcylCo_DH/oxidase_C"/>
</dbReference>
<dbReference type="PROSITE" id="PS00073">
    <property type="entry name" value="ACYL_COA_DH_2"/>
    <property type="match status" value="1"/>
</dbReference>
<dbReference type="PANTHER" id="PTHR43884:SF12">
    <property type="entry name" value="ISOVALERYL-COA DEHYDROGENASE, MITOCHONDRIAL-RELATED"/>
    <property type="match status" value="1"/>
</dbReference>
<dbReference type="SUPFAM" id="SSF56645">
    <property type="entry name" value="Acyl-CoA dehydrogenase NM domain-like"/>
    <property type="match status" value="1"/>
</dbReference>
<dbReference type="InterPro" id="IPR006089">
    <property type="entry name" value="Acyl-CoA_DH_CS"/>
</dbReference>
<dbReference type="STRING" id="1231392.OCGS_0834"/>
<comment type="caution">
    <text evidence="10">The sequence shown here is derived from an EMBL/GenBank/DDBJ whole genome shotgun (WGS) entry which is preliminary data.</text>
</comment>
<accession>K2HQY8</accession>
<evidence type="ECO:0000313" key="11">
    <source>
        <dbReference type="Proteomes" id="UP000006765"/>
    </source>
</evidence>
<evidence type="ECO:0000259" key="9">
    <source>
        <dbReference type="Pfam" id="PF02771"/>
    </source>
</evidence>
<keyword evidence="5 6" id="KW-0560">Oxidoreductase</keyword>
<dbReference type="InterPro" id="IPR013786">
    <property type="entry name" value="AcylCoA_DH/ox_N"/>
</dbReference>
<dbReference type="PATRIC" id="fig|1231392.3.peg.839"/>
<dbReference type="OrthoDB" id="9775090at2"/>
<evidence type="ECO:0000256" key="4">
    <source>
        <dbReference type="ARBA" id="ARBA00022827"/>
    </source>
</evidence>
<dbReference type="EMBL" id="AMGO01000011">
    <property type="protein sequence ID" value="EKE45139.1"/>
    <property type="molecule type" value="Genomic_DNA"/>
</dbReference>
<dbReference type="AlphaFoldDB" id="K2HQY8"/>
<evidence type="ECO:0000259" key="7">
    <source>
        <dbReference type="Pfam" id="PF00441"/>
    </source>
</evidence>
<reference evidence="10 11" key="1">
    <citation type="journal article" date="2012" name="J. Bacteriol.">
        <title>Draft Genome Sequence of Oceaniovalibus guishaninsula JLT2003T.</title>
        <authorList>
            <person name="Tang K."/>
            <person name="Liu K."/>
            <person name="Jiao N."/>
        </authorList>
    </citation>
    <scope>NUCLEOTIDE SEQUENCE [LARGE SCALE GENOMIC DNA]</scope>
    <source>
        <strain evidence="10 11">JLT2003</strain>
    </source>
</reference>
<dbReference type="SUPFAM" id="SSF47203">
    <property type="entry name" value="Acyl-CoA dehydrogenase C-terminal domain-like"/>
    <property type="match status" value="1"/>
</dbReference>
<dbReference type="FunFam" id="2.40.110.10:FF:000004">
    <property type="entry name" value="Isovaleryl-CoA dehydrogenase, mitochondrial"/>
    <property type="match status" value="1"/>
</dbReference>
<feature type="domain" description="Acyl-CoA dehydrogenase/oxidase N-terminal" evidence="9">
    <location>
        <begin position="12"/>
        <end position="122"/>
    </location>
</feature>
<dbReference type="PANTHER" id="PTHR43884">
    <property type="entry name" value="ACYL-COA DEHYDROGENASE"/>
    <property type="match status" value="1"/>
</dbReference>
<evidence type="ECO:0000256" key="3">
    <source>
        <dbReference type="ARBA" id="ARBA00022630"/>
    </source>
</evidence>
<keyword evidence="3 6" id="KW-0285">Flavoprotein</keyword>
<dbReference type="Proteomes" id="UP000006765">
    <property type="component" value="Unassembled WGS sequence"/>
</dbReference>
<comment type="cofactor">
    <cofactor evidence="1 6">
        <name>FAD</name>
        <dbReference type="ChEBI" id="CHEBI:57692"/>
    </cofactor>
</comment>
<dbReference type="FunFam" id="1.10.540.10:FF:000007">
    <property type="entry name" value="Isovaleryl-CoA dehydrogenase, mitochondrial"/>
    <property type="match status" value="1"/>
</dbReference>
<dbReference type="Pfam" id="PF02770">
    <property type="entry name" value="Acyl-CoA_dh_M"/>
    <property type="match status" value="1"/>
</dbReference>
<evidence type="ECO:0000256" key="5">
    <source>
        <dbReference type="ARBA" id="ARBA00023002"/>
    </source>
</evidence>
<dbReference type="Gene3D" id="1.20.140.10">
    <property type="entry name" value="Butyryl-CoA Dehydrogenase, subunit A, domain 3"/>
    <property type="match status" value="1"/>
</dbReference>
<keyword evidence="4 6" id="KW-0274">FAD</keyword>
<name>K2HQY8_9RHOB</name>
<dbReference type="InterPro" id="IPR009100">
    <property type="entry name" value="AcylCoA_DH/oxidase_NM_dom_sf"/>
</dbReference>
<dbReference type="InterPro" id="IPR046373">
    <property type="entry name" value="Acyl-CoA_Oxase/DH_mid-dom_sf"/>
</dbReference>
<dbReference type="Gene3D" id="2.40.110.10">
    <property type="entry name" value="Butyryl-CoA Dehydrogenase, subunit A, domain 2"/>
    <property type="match status" value="1"/>
</dbReference>
<evidence type="ECO:0000313" key="10">
    <source>
        <dbReference type="EMBL" id="EKE45139.1"/>
    </source>
</evidence>
<dbReference type="eggNOG" id="COG1960">
    <property type="taxonomic scope" value="Bacteria"/>
</dbReference>
<comment type="similarity">
    <text evidence="2 6">Belongs to the acyl-CoA dehydrogenase family.</text>
</comment>
<dbReference type="InterPro" id="IPR006091">
    <property type="entry name" value="Acyl-CoA_Oxase/DH_mid-dom"/>
</dbReference>
<dbReference type="PROSITE" id="PS00072">
    <property type="entry name" value="ACYL_COA_DH_1"/>
    <property type="match status" value="1"/>
</dbReference>
<proteinExistence type="inferred from homology"/>
<dbReference type="InterPro" id="IPR037069">
    <property type="entry name" value="AcylCoA_DH/ox_N_sf"/>
</dbReference>
<gene>
    <name evidence="10" type="ORF">OCGS_0834</name>
</gene>
<dbReference type="GO" id="GO:0006552">
    <property type="term" value="P:L-leucine catabolic process"/>
    <property type="evidence" value="ECO:0007669"/>
    <property type="project" value="TreeGrafter"/>
</dbReference>
<evidence type="ECO:0000256" key="2">
    <source>
        <dbReference type="ARBA" id="ARBA00009347"/>
    </source>
</evidence>
<dbReference type="RefSeq" id="WP_007425987.1">
    <property type="nucleotide sequence ID" value="NZ_AMGO01000011.1"/>
</dbReference>
<evidence type="ECO:0000256" key="1">
    <source>
        <dbReference type="ARBA" id="ARBA00001974"/>
    </source>
</evidence>
<dbReference type="FunFam" id="1.20.140.10:FF:000001">
    <property type="entry name" value="Acyl-CoA dehydrogenase"/>
    <property type="match status" value="1"/>
</dbReference>
<organism evidence="10 11">
    <name type="scientific">Oceaniovalibus guishaninsula JLT2003</name>
    <dbReference type="NCBI Taxonomy" id="1231392"/>
    <lineage>
        <taxon>Bacteria</taxon>
        <taxon>Pseudomonadati</taxon>
        <taxon>Pseudomonadota</taxon>
        <taxon>Alphaproteobacteria</taxon>
        <taxon>Rhodobacterales</taxon>
        <taxon>Roseobacteraceae</taxon>
        <taxon>Oceaniovalibus</taxon>
    </lineage>
</organism>
<evidence type="ECO:0000256" key="6">
    <source>
        <dbReference type="RuleBase" id="RU362125"/>
    </source>
</evidence>
<dbReference type="GO" id="GO:0050660">
    <property type="term" value="F:flavin adenine dinucleotide binding"/>
    <property type="evidence" value="ECO:0007669"/>
    <property type="project" value="InterPro"/>
</dbReference>
<protein>
    <submittedName>
        <fullName evidence="10">Isovaleryl-CoA dehydrogenase</fullName>
    </submittedName>
</protein>
<keyword evidence="11" id="KW-1185">Reference proteome</keyword>
<feature type="domain" description="Acyl-CoA oxidase/dehydrogenase middle" evidence="8">
    <location>
        <begin position="127"/>
        <end position="222"/>
    </location>
</feature>
<sequence length="387" mass="41746">MFDASMTFDLGEDVNALRETVHRWAQERVKPIAGEIDRTNDFPADLWPEMGDLGLLGITVPEEYGGAGMGYLAHVVAVEEIARASASVSLSYGAHSNLCVNQIALNGTDAQRQRYLPPLVAGRHVGALAMSEAGAGSDVVGMKLRAEKRNDHYRLSGTKYWITNGAEAETLVVYAKTDPEAGSRGITAFLIEKSMTGFTQSAHFDKLGMRGSNTAELIFDDVEVPFDNVLGTEGGGVKVLMSGLDYERVVLSGIGTGLMAACLDEVMPYIAERRQFGQPVGSFQLMQGKIADMYVAMNTARAYVYEVARACDAGRVTRQDAAACVLYASEKAMEVAHQAVQALGGAGFMNDVAVSRMFRDAKLMEIGAGTSEIRRMLIGRELMGAMR</sequence>